<reference evidence="2" key="1">
    <citation type="journal article" date="2019" name="Sci. Rep.">
        <title>Draft genome of Tanacetum cinerariifolium, the natural source of mosquito coil.</title>
        <authorList>
            <person name="Yamashiro T."/>
            <person name="Shiraishi A."/>
            <person name="Satake H."/>
            <person name="Nakayama K."/>
        </authorList>
    </citation>
    <scope>NUCLEOTIDE SEQUENCE</scope>
</reference>
<dbReference type="EMBL" id="BKCJ011097578">
    <property type="protein sequence ID" value="GFC84991.1"/>
    <property type="molecule type" value="Genomic_DNA"/>
</dbReference>
<accession>A0A699RQJ0</accession>
<protein>
    <submittedName>
        <fullName evidence="2">Uncharacterized protein</fullName>
    </submittedName>
</protein>
<proteinExistence type="predicted"/>
<sequence>TAADEPASLLRDDSQGETFPAVSGLEVGHDMENIIKTSALPHDLTPRVTSLDTDEGKLSGDDAPIKRRSLETGEEAGVEKCTERGNTPKKKKLQEQIDVQVAREIEEQIAREDQRRNEQITRDAKIARIHAVKELKMMIDGLDRSNEVIVRHLHEYEKS</sequence>
<feature type="region of interest" description="Disordered" evidence="1">
    <location>
        <begin position="1"/>
        <end position="25"/>
    </location>
</feature>
<feature type="region of interest" description="Disordered" evidence="1">
    <location>
        <begin position="45"/>
        <end position="93"/>
    </location>
</feature>
<name>A0A699RQJ0_TANCI</name>
<comment type="caution">
    <text evidence="2">The sequence shown here is derived from an EMBL/GenBank/DDBJ whole genome shotgun (WGS) entry which is preliminary data.</text>
</comment>
<evidence type="ECO:0000313" key="2">
    <source>
        <dbReference type="EMBL" id="GFC84991.1"/>
    </source>
</evidence>
<gene>
    <name evidence="2" type="ORF">Tci_856961</name>
</gene>
<evidence type="ECO:0000256" key="1">
    <source>
        <dbReference type="SAM" id="MobiDB-lite"/>
    </source>
</evidence>
<dbReference type="AlphaFoldDB" id="A0A699RQJ0"/>
<organism evidence="2">
    <name type="scientific">Tanacetum cinerariifolium</name>
    <name type="common">Dalmatian daisy</name>
    <name type="synonym">Chrysanthemum cinerariifolium</name>
    <dbReference type="NCBI Taxonomy" id="118510"/>
    <lineage>
        <taxon>Eukaryota</taxon>
        <taxon>Viridiplantae</taxon>
        <taxon>Streptophyta</taxon>
        <taxon>Embryophyta</taxon>
        <taxon>Tracheophyta</taxon>
        <taxon>Spermatophyta</taxon>
        <taxon>Magnoliopsida</taxon>
        <taxon>eudicotyledons</taxon>
        <taxon>Gunneridae</taxon>
        <taxon>Pentapetalae</taxon>
        <taxon>asterids</taxon>
        <taxon>campanulids</taxon>
        <taxon>Asterales</taxon>
        <taxon>Asteraceae</taxon>
        <taxon>Asteroideae</taxon>
        <taxon>Anthemideae</taxon>
        <taxon>Anthemidinae</taxon>
        <taxon>Tanacetum</taxon>
    </lineage>
</organism>
<feature type="non-terminal residue" evidence="2">
    <location>
        <position position="1"/>
    </location>
</feature>
<feature type="compositionally biased region" description="Basic and acidic residues" evidence="1">
    <location>
        <begin position="54"/>
        <end position="83"/>
    </location>
</feature>